<name>A0ABW1G0P8_9ACTN</name>
<feature type="domain" description="KTSC" evidence="1">
    <location>
        <begin position="5"/>
        <end position="61"/>
    </location>
</feature>
<dbReference type="Pfam" id="PF13619">
    <property type="entry name" value="KTSC"/>
    <property type="match status" value="1"/>
</dbReference>
<dbReference type="EMBL" id="JBHSQJ010000049">
    <property type="protein sequence ID" value="MFC5908109.1"/>
    <property type="molecule type" value="Genomic_DNA"/>
</dbReference>
<evidence type="ECO:0000259" key="1">
    <source>
        <dbReference type="Pfam" id="PF13619"/>
    </source>
</evidence>
<dbReference type="Proteomes" id="UP001596174">
    <property type="component" value="Unassembled WGS sequence"/>
</dbReference>
<proteinExistence type="predicted"/>
<evidence type="ECO:0000313" key="3">
    <source>
        <dbReference type="Proteomes" id="UP001596174"/>
    </source>
</evidence>
<protein>
    <submittedName>
        <fullName evidence="2">KTSC domain-containing protein</fullName>
    </submittedName>
</protein>
<gene>
    <name evidence="2" type="ORF">ACFP3V_12895</name>
</gene>
<reference evidence="3" key="1">
    <citation type="journal article" date="2019" name="Int. J. Syst. Evol. Microbiol.">
        <title>The Global Catalogue of Microorganisms (GCM) 10K type strain sequencing project: providing services to taxonomists for standard genome sequencing and annotation.</title>
        <authorList>
            <consortium name="The Broad Institute Genomics Platform"/>
            <consortium name="The Broad Institute Genome Sequencing Center for Infectious Disease"/>
            <person name="Wu L."/>
            <person name="Ma J."/>
        </authorList>
    </citation>
    <scope>NUCLEOTIDE SEQUENCE [LARGE SCALE GENOMIC DNA]</scope>
    <source>
        <strain evidence="3">JCM 4816</strain>
    </source>
</reference>
<comment type="caution">
    <text evidence="2">The sequence shown here is derived from an EMBL/GenBank/DDBJ whole genome shotgun (WGS) entry which is preliminary data.</text>
</comment>
<dbReference type="RefSeq" id="WP_380583162.1">
    <property type="nucleotide sequence ID" value="NZ_JBHSQJ010000049.1"/>
</dbReference>
<dbReference type="InterPro" id="IPR025309">
    <property type="entry name" value="KTSC_dom"/>
</dbReference>
<evidence type="ECO:0000313" key="2">
    <source>
        <dbReference type="EMBL" id="MFC5908109.1"/>
    </source>
</evidence>
<keyword evidence="3" id="KW-1185">Reference proteome</keyword>
<organism evidence="2 3">
    <name type="scientific">Streptacidiphilus monticola</name>
    <dbReference type="NCBI Taxonomy" id="2161674"/>
    <lineage>
        <taxon>Bacteria</taxon>
        <taxon>Bacillati</taxon>
        <taxon>Actinomycetota</taxon>
        <taxon>Actinomycetes</taxon>
        <taxon>Kitasatosporales</taxon>
        <taxon>Streptomycetaceae</taxon>
        <taxon>Streptacidiphilus</taxon>
    </lineage>
</organism>
<sequence>MALDSTCVVSAGYDARRHVLELEFPGGRVYDYLAVQESVHEELLSADSHGRYFNRRIRGHFDFRRVA</sequence>
<accession>A0ABW1G0P8</accession>